<comment type="similarity">
    <text evidence="1">Belongs to the aerolysin family.</text>
</comment>
<organism evidence="5 6">
    <name type="scientific">Colletotrichum kahawae</name>
    <name type="common">Coffee berry disease fungus</name>
    <dbReference type="NCBI Taxonomy" id="34407"/>
    <lineage>
        <taxon>Eukaryota</taxon>
        <taxon>Fungi</taxon>
        <taxon>Dikarya</taxon>
        <taxon>Ascomycota</taxon>
        <taxon>Pezizomycotina</taxon>
        <taxon>Sordariomycetes</taxon>
        <taxon>Hypocreomycetidae</taxon>
        <taxon>Glomerellales</taxon>
        <taxon>Glomerellaceae</taxon>
        <taxon>Colletotrichum</taxon>
        <taxon>Colletotrichum gloeosporioides species complex</taxon>
    </lineage>
</organism>
<dbReference type="Pfam" id="PF01117">
    <property type="entry name" value="Aerolysin"/>
    <property type="match status" value="1"/>
</dbReference>
<evidence type="ECO:0000256" key="2">
    <source>
        <dbReference type="ARBA" id="ARBA00023157"/>
    </source>
</evidence>
<feature type="region of interest" description="Disordered" evidence="3">
    <location>
        <begin position="1"/>
        <end position="27"/>
    </location>
</feature>
<evidence type="ECO:0000313" key="6">
    <source>
        <dbReference type="Proteomes" id="UP001281614"/>
    </source>
</evidence>
<comment type="caution">
    <text evidence="5">The sequence shown here is derived from an EMBL/GenBank/DDBJ whole genome shotgun (WGS) entry which is preliminary data.</text>
</comment>
<evidence type="ECO:0000256" key="3">
    <source>
        <dbReference type="SAM" id="MobiDB-lite"/>
    </source>
</evidence>
<dbReference type="Gene3D" id="2.170.15.10">
    <property type="entry name" value="Proaerolysin, chain A, domain 3"/>
    <property type="match status" value="1"/>
</dbReference>
<dbReference type="Gene3D" id="3.40.50.300">
    <property type="entry name" value="P-loop containing nucleotide triphosphate hydrolases"/>
    <property type="match status" value="1"/>
</dbReference>
<keyword evidence="2" id="KW-1015">Disulfide bond</keyword>
<dbReference type="EMBL" id="VYYT01000262">
    <property type="protein sequence ID" value="KAK2751652.1"/>
    <property type="molecule type" value="Genomic_DNA"/>
</dbReference>
<dbReference type="SUPFAM" id="SSF56973">
    <property type="entry name" value="Aerolisin/ETX pore-forming domain"/>
    <property type="match status" value="1"/>
</dbReference>
<evidence type="ECO:0000313" key="5">
    <source>
        <dbReference type="EMBL" id="KAK2751652.1"/>
    </source>
</evidence>
<protein>
    <recommendedName>
        <fullName evidence="4">Aerolysin-like C-terminal domain-containing protein</fullName>
    </recommendedName>
</protein>
<dbReference type="Proteomes" id="UP001281614">
    <property type="component" value="Unassembled WGS sequence"/>
</dbReference>
<evidence type="ECO:0000259" key="4">
    <source>
        <dbReference type="Pfam" id="PF01117"/>
    </source>
</evidence>
<keyword evidence="6" id="KW-1185">Reference proteome</keyword>
<dbReference type="SUPFAM" id="SSF52540">
    <property type="entry name" value="P-loop containing nucleoside triphosphate hydrolases"/>
    <property type="match status" value="1"/>
</dbReference>
<dbReference type="PANTHER" id="PTHR10751">
    <property type="entry name" value="GUANYLATE BINDING PROTEIN"/>
    <property type="match status" value="1"/>
</dbReference>
<evidence type="ECO:0000256" key="1">
    <source>
        <dbReference type="ARBA" id="ARBA00009831"/>
    </source>
</evidence>
<feature type="domain" description="Aerolysin-like C-terminal" evidence="4">
    <location>
        <begin position="899"/>
        <end position="1212"/>
    </location>
</feature>
<dbReference type="AlphaFoldDB" id="A0AAD9YA17"/>
<feature type="compositionally biased region" description="Low complexity" evidence="3">
    <location>
        <begin position="194"/>
        <end position="205"/>
    </location>
</feature>
<feature type="region of interest" description="Disordered" evidence="3">
    <location>
        <begin position="190"/>
        <end position="227"/>
    </location>
</feature>
<reference evidence="5" key="1">
    <citation type="submission" date="2023-02" db="EMBL/GenBank/DDBJ databases">
        <title>Colletotrichum kahawae CIFC_Que2 genome sequencing and assembly.</title>
        <authorList>
            <person name="Baroncelli R."/>
        </authorList>
    </citation>
    <scope>NUCLEOTIDE SEQUENCE</scope>
    <source>
        <strain evidence="5">CIFC_Que2</strain>
    </source>
</reference>
<sequence>MPAASFPWFGMNETAQKDSTGKGSSSNSAALKIDNGANDLIGTIKGPLNLITILGAARSGKSTSKFTLHYKMRLITIGTLLNCLAGSKSDLFQTSSGFLTFTKGVLMTTETFTLPQFSSMDGASPVDGDRSDLKVSIIDTEGQDAVGTLYDVNLFSPVLLCAKVIIFNYKGGLLTDQILSQLGMMTGAGRRLRGSQQGSSNGAQGDAHREATNGTSPDDPSTGGTANAGPRFGHLVILFNRFQLNRNSNIDELRSGLLDPESASDPAAIQRNQIRKMLDESFTSISLNVLPDNGVKSAVVEEMANDETRFLTLQDFTPSYLAHFAEFRAGLSRILKTPHQIIPKTDLTGGDMADFVPRFLQAINTQEPLNVPTIFEASRNQALNLAFTKFQTDLRAHMDTYALKPATSTVDLRRICRRYDHICDALLTCGQTLDMDIDLVIANTMNRLSYMPNDILNKLREDALKASGPLKQVALDTNLEKIKGITAIELGLMTGPALTAKIKSDFSNDKLCTLSETDLNVSLDTFFTSVRTEYEALCTAYDPDCIPATYKDVFESRFKAEKEGTQSRYARAWSAWASAVTRDAVSTLNNELDNLAATTPVGDQKAWSAGTLSAVNKAKSNLNQHFNTDYLGPDIDDNLKKCNSAIDDASKIQTAAWENDAEKQKSQLDDTLDLAVGAYKFRLMASISDMTHQPKAMDLITPATEEKKILEEFIKISKLDSSISKNARMKFDLKTSEAATSYSKPYSDAMDTFDRYFDAQLSVRSKEWSEGYARSMAEIDIGTPSKGPLRTETLSAIKLAAEEKRLGEMVQDGQKAKLNQYDELVSLYNRALLNEKAFEAGAREFSSIEGLPSQQRRDEMWNNFRSRSYKNLCENVTEYGELADAKVLNGKDDMPAELQRKIIENVKNDCAYLALDLGFSYISGATFSGRVEDQGLKDGASAEDPSGAATRSFFLRNTSDARGWWDEYKTNMKFFAWKLEASDYVLGKPIYSEMKPEMMLTNVDPASSTPKQFNSTASITKSGTVSDSISRETSWGAKVGLDVKATVFGAEVVTKLEGSYNGKYATGHVGTIQNSFTVGGSSAIDLPLNAPCTVTQLGFDQKCTVPYTAKYKMVPKLELLGGFVKAGGGFLKRDYFEKNKATERVRKSFTYNHLDELRKEAEDDFGPWDWHRFTQQSGDNNQQHQKYLNDLANGDKYTFYVRGKWEGITSKRVITTVTPHSSSVDLLPPGESSL</sequence>
<proteinExistence type="inferred from homology"/>
<feature type="compositionally biased region" description="Polar residues" evidence="3">
    <location>
        <begin position="212"/>
        <end position="225"/>
    </location>
</feature>
<gene>
    <name evidence="5" type="ORF">CKAH01_17842</name>
</gene>
<name>A0AAD9YA17_COLKA</name>
<accession>A0AAD9YA17</accession>
<dbReference type="InterPro" id="IPR055267">
    <property type="entry name" value="Aerolysin-like_C"/>
</dbReference>
<dbReference type="InterPro" id="IPR027417">
    <property type="entry name" value="P-loop_NTPase"/>
</dbReference>